<protein>
    <submittedName>
        <fullName evidence="3">Uncharacterized protein</fullName>
    </submittedName>
</protein>
<evidence type="ECO:0000256" key="2">
    <source>
        <dbReference type="ARBA" id="ARBA00022777"/>
    </source>
</evidence>
<dbReference type="GO" id="GO:0019150">
    <property type="term" value="F:D-ribulokinase activity"/>
    <property type="evidence" value="ECO:0007669"/>
    <property type="project" value="TreeGrafter"/>
</dbReference>
<dbReference type="Proteomes" id="UP000541444">
    <property type="component" value="Unassembled WGS sequence"/>
</dbReference>
<accession>A0A7J7NNP3</accession>
<keyword evidence="1" id="KW-0808">Transferase</keyword>
<reference evidence="3 4" key="1">
    <citation type="journal article" date="2020" name="IScience">
        <title>Genome Sequencing of the Endangered Kingdonia uniflora (Circaeasteraceae, Ranunculales) Reveals Potential Mechanisms of Evolutionary Specialization.</title>
        <authorList>
            <person name="Sun Y."/>
            <person name="Deng T."/>
            <person name="Zhang A."/>
            <person name="Moore M.J."/>
            <person name="Landis J.B."/>
            <person name="Lin N."/>
            <person name="Zhang H."/>
            <person name="Zhang X."/>
            <person name="Huang J."/>
            <person name="Zhang X."/>
            <person name="Sun H."/>
            <person name="Wang H."/>
        </authorList>
    </citation>
    <scope>NUCLEOTIDE SEQUENCE [LARGE SCALE GENOMIC DNA]</scope>
    <source>
        <strain evidence="3">TB1705</strain>
        <tissue evidence="3">Leaf</tissue>
    </source>
</reference>
<comment type="caution">
    <text evidence="3">The sequence shown here is derived from an EMBL/GenBank/DDBJ whole genome shotgun (WGS) entry which is preliminary data.</text>
</comment>
<dbReference type="GO" id="GO:0005737">
    <property type="term" value="C:cytoplasm"/>
    <property type="evidence" value="ECO:0007669"/>
    <property type="project" value="TreeGrafter"/>
</dbReference>
<evidence type="ECO:0000313" key="3">
    <source>
        <dbReference type="EMBL" id="KAF6168786.1"/>
    </source>
</evidence>
<dbReference type="GO" id="GO:0019321">
    <property type="term" value="P:pentose metabolic process"/>
    <property type="evidence" value="ECO:0007669"/>
    <property type="project" value="TreeGrafter"/>
</dbReference>
<proteinExistence type="predicted"/>
<dbReference type="PANTHER" id="PTHR43435:SF4">
    <property type="entry name" value="FGGY CARBOHYDRATE KINASE DOMAIN-CONTAINING PROTEIN"/>
    <property type="match status" value="1"/>
</dbReference>
<keyword evidence="4" id="KW-1185">Reference proteome</keyword>
<organism evidence="3 4">
    <name type="scientific">Kingdonia uniflora</name>
    <dbReference type="NCBI Taxonomy" id="39325"/>
    <lineage>
        <taxon>Eukaryota</taxon>
        <taxon>Viridiplantae</taxon>
        <taxon>Streptophyta</taxon>
        <taxon>Embryophyta</taxon>
        <taxon>Tracheophyta</taxon>
        <taxon>Spermatophyta</taxon>
        <taxon>Magnoliopsida</taxon>
        <taxon>Ranunculales</taxon>
        <taxon>Circaeasteraceae</taxon>
        <taxon>Kingdonia</taxon>
    </lineage>
</organism>
<sequence>MTSNIPFILDAMCSSSTVEVQGDTVQRRGDWSNWLSFARQSSSNSQARFRLMRIQGACLEGLYNLNRELGLAAETPVGTSLIDAHAGGVGVIENMPVSDSSQKEDDKEDICHRMVLVCEMSTCHMAVLQNKVFILGVWEPFWTECVIPIVGSE</sequence>
<gene>
    <name evidence="3" type="ORF">GIB67_012184</name>
</gene>
<dbReference type="PANTHER" id="PTHR43435">
    <property type="entry name" value="RIBULOKINASE"/>
    <property type="match status" value="1"/>
</dbReference>
<dbReference type="OrthoDB" id="1703438at2759"/>
<name>A0A7J7NNP3_9MAGN</name>
<evidence type="ECO:0000256" key="1">
    <source>
        <dbReference type="ARBA" id="ARBA00022679"/>
    </source>
</evidence>
<keyword evidence="2" id="KW-0418">Kinase</keyword>
<dbReference type="Gene3D" id="3.30.420.40">
    <property type="match status" value="1"/>
</dbReference>
<evidence type="ECO:0000313" key="4">
    <source>
        <dbReference type="Proteomes" id="UP000541444"/>
    </source>
</evidence>
<dbReference type="AlphaFoldDB" id="A0A7J7NNP3"/>
<dbReference type="EMBL" id="JACGCM010000679">
    <property type="protein sequence ID" value="KAF6168786.1"/>
    <property type="molecule type" value="Genomic_DNA"/>
</dbReference>